<dbReference type="PANTHER" id="PTHR21392">
    <property type="entry name" value="TRNA-URIDINE AMINOCARBOXYPROPYLTRANSFERASE 2"/>
    <property type="match status" value="1"/>
</dbReference>
<keyword evidence="2" id="KW-0808">Transferase</keyword>
<keyword evidence="8" id="KW-1185">Reference proteome</keyword>
<dbReference type="PANTHER" id="PTHR21392:SF0">
    <property type="entry name" value="TRNA-URIDINE AMINOCARBOXYPROPYLTRANSFERASE 2"/>
    <property type="match status" value="1"/>
</dbReference>
<comment type="similarity">
    <text evidence="5">Belongs to the TDD superfamily. DTWD2 family.</text>
</comment>
<feature type="domain" description="DTW" evidence="6">
    <location>
        <begin position="1"/>
        <end position="165"/>
    </location>
</feature>
<dbReference type="AlphaFoldDB" id="A0AA37S056"/>
<evidence type="ECO:0000256" key="1">
    <source>
        <dbReference type="ARBA" id="ARBA00012386"/>
    </source>
</evidence>
<dbReference type="Proteomes" id="UP001161422">
    <property type="component" value="Unassembled WGS sequence"/>
</dbReference>
<reference evidence="7" key="1">
    <citation type="journal article" date="2014" name="Int. J. Syst. Evol. Microbiol.">
        <title>Complete genome sequence of Corynebacterium casei LMG S-19264T (=DSM 44701T), isolated from a smear-ripened cheese.</title>
        <authorList>
            <consortium name="US DOE Joint Genome Institute (JGI-PGF)"/>
            <person name="Walter F."/>
            <person name="Albersmeier A."/>
            <person name="Kalinowski J."/>
            <person name="Ruckert C."/>
        </authorList>
    </citation>
    <scope>NUCLEOTIDE SEQUENCE</scope>
    <source>
        <strain evidence="7">NBRC 101628</strain>
    </source>
</reference>
<evidence type="ECO:0000313" key="7">
    <source>
        <dbReference type="EMBL" id="GLP97832.1"/>
    </source>
</evidence>
<proteinExistence type="inferred from homology"/>
<dbReference type="EC" id="2.5.1.25" evidence="1"/>
<protein>
    <recommendedName>
        <fullName evidence="1">tRNA-uridine aminocarboxypropyltransferase</fullName>
        <ecNumber evidence="1">2.5.1.25</ecNumber>
    </recommendedName>
</protein>
<keyword evidence="3" id="KW-0949">S-adenosyl-L-methionine</keyword>
<keyword evidence="4" id="KW-0819">tRNA processing</keyword>
<organism evidence="7 8">
    <name type="scientific">Paraferrimonas sedimenticola</name>
    <dbReference type="NCBI Taxonomy" id="375674"/>
    <lineage>
        <taxon>Bacteria</taxon>
        <taxon>Pseudomonadati</taxon>
        <taxon>Pseudomonadota</taxon>
        <taxon>Gammaproteobacteria</taxon>
        <taxon>Alteromonadales</taxon>
        <taxon>Ferrimonadaceae</taxon>
        <taxon>Paraferrimonas</taxon>
    </lineage>
</organism>
<evidence type="ECO:0000259" key="6">
    <source>
        <dbReference type="SMART" id="SM01144"/>
    </source>
</evidence>
<dbReference type="GO" id="GO:0008033">
    <property type="term" value="P:tRNA processing"/>
    <property type="evidence" value="ECO:0007669"/>
    <property type="project" value="UniProtKB-KW"/>
</dbReference>
<dbReference type="Pfam" id="PF03942">
    <property type="entry name" value="DTW"/>
    <property type="match status" value="1"/>
</dbReference>
<dbReference type="GO" id="GO:0016432">
    <property type="term" value="F:tRNA-uridine aminocarboxypropyltransferase activity"/>
    <property type="evidence" value="ECO:0007669"/>
    <property type="project" value="UniProtKB-EC"/>
</dbReference>
<evidence type="ECO:0000256" key="3">
    <source>
        <dbReference type="ARBA" id="ARBA00022691"/>
    </source>
</evidence>
<sequence>MRNQVKVVVLQHPSEAKAAKATVPLLELSLNDIQVVRGESPQDFNELREQLADSNAPVWLLYPSEDATTLVSAETPVQEGTLLVLDGTWKKAFKLYQLNPWLAELPQFALPSSQAQYRIRKAPNAEGLSTLEAVAQGLELVEHLPQTPLLHLLDVFIERQMQGMPDSVKQRY</sequence>
<accession>A0AA37S056</accession>
<dbReference type="InterPro" id="IPR039262">
    <property type="entry name" value="DTWD2/TAPT"/>
</dbReference>
<dbReference type="InterPro" id="IPR005636">
    <property type="entry name" value="DTW"/>
</dbReference>
<dbReference type="EMBL" id="BSNC01000011">
    <property type="protein sequence ID" value="GLP97832.1"/>
    <property type="molecule type" value="Genomic_DNA"/>
</dbReference>
<evidence type="ECO:0000256" key="2">
    <source>
        <dbReference type="ARBA" id="ARBA00022679"/>
    </source>
</evidence>
<dbReference type="SMART" id="SM01144">
    <property type="entry name" value="DTW"/>
    <property type="match status" value="1"/>
</dbReference>
<evidence type="ECO:0000256" key="5">
    <source>
        <dbReference type="ARBA" id="ARBA00034489"/>
    </source>
</evidence>
<reference evidence="7" key="2">
    <citation type="submission" date="2023-01" db="EMBL/GenBank/DDBJ databases">
        <title>Draft genome sequence of Paraferrimonas sedimenticola strain NBRC 101628.</title>
        <authorList>
            <person name="Sun Q."/>
            <person name="Mori K."/>
        </authorList>
    </citation>
    <scope>NUCLEOTIDE SEQUENCE</scope>
    <source>
        <strain evidence="7">NBRC 101628</strain>
    </source>
</reference>
<evidence type="ECO:0000313" key="8">
    <source>
        <dbReference type="Proteomes" id="UP001161422"/>
    </source>
</evidence>
<evidence type="ECO:0000256" key="4">
    <source>
        <dbReference type="ARBA" id="ARBA00022694"/>
    </source>
</evidence>
<gene>
    <name evidence="7" type="ORF">GCM10007895_31390</name>
</gene>
<comment type="caution">
    <text evidence="7">The sequence shown here is derived from an EMBL/GenBank/DDBJ whole genome shotgun (WGS) entry which is preliminary data.</text>
</comment>
<name>A0AA37S056_9GAMM</name>